<dbReference type="Pfam" id="PF07685">
    <property type="entry name" value="GATase_3"/>
    <property type="match status" value="1"/>
</dbReference>
<gene>
    <name evidence="4" type="primary">cobQ</name>
    <name evidence="7" type="ORF">DXD67_01790</name>
</gene>
<dbReference type="InterPro" id="IPR002586">
    <property type="entry name" value="CobQ/CobB/MinD/ParA_Nub-bd_dom"/>
</dbReference>
<evidence type="ECO:0000313" key="8">
    <source>
        <dbReference type="Proteomes" id="UP000260655"/>
    </source>
</evidence>
<dbReference type="Pfam" id="PF01656">
    <property type="entry name" value="CbiA"/>
    <property type="match status" value="1"/>
</dbReference>
<dbReference type="SUPFAM" id="SSF52540">
    <property type="entry name" value="P-loop containing nucleoside triphosphate hydrolases"/>
    <property type="match status" value="1"/>
</dbReference>
<sequence>MAKSIMIQGTMSNVGKSLLAGGLCRVLKEDGIRVAPFKSQNMALNSFITADGLEMGRAQVMQAEAAMIQPEVYMNPILLKPTSDVGSQVIVNGEVAGVMPAMEYFRKKKEYIPAILEAYHKLDEKYDVIVIEGAGSPAEINLKQNDIVNMGLAELVDAPVLLVGDIDRGGVFAQIVGTVMLLEEKERARIKGTVINKFRGDVKILEPGIRMLEDRTKIPVCGVMPYIYADIDDEDSLSERFDRKEKAALLDIAVIRLPRISNFTDFAVLECREEVSLRYVSKAGDFGNPDLVILPGSKNTMEDLLWLRQSGLEGKVLRHASSGKPVFGICGGYQMLGEEICDPEGVERGGTINAMGLLPAVTVFENTKRRTRVTGKFGEVTGILKAMSGAKLDGYEIHMGETIFSDKDAADHKMLVQICDQVTDESRWDGAQKKNVYGCYVHGIFDDREVADALIGALLEEKGYGEEAMHSMDYHAYKEKQYQILANAVRENMDMKKIYEIIEKGNAAECFI</sequence>
<dbReference type="EMBL" id="QSOV01000001">
    <property type="protein sequence ID" value="RGJ26628.1"/>
    <property type="molecule type" value="Genomic_DNA"/>
</dbReference>
<reference evidence="7 8" key="1">
    <citation type="submission" date="2018-08" db="EMBL/GenBank/DDBJ databases">
        <title>A genome reference for cultivated species of the human gut microbiota.</title>
        <authorList>
            <person name="Zou Y."/>
            <person name="Xue W."/>
            <person name="Luo G."/>
        </authorList>
    </citation>
    <scope>NUCLEOTIDE SEQUENCE [LARGE SCALE GENOMIC DNA]</scope>
    <source>
        <strain evidence="7 8">TM07-19</strain>
    </source>
</reference>
<organism evidence="7 8">
    <name type="scientific">Coprococcus comes</name>
    <dbReference type="NCBI Taxonomy" id="410072"/>
    <lineage>
        <taxon>Bacteria</taxon>
        <taxon>Bacillati</taxon>
        <taxon>Bacillota</taxon>
        <taxon>Clostridia</taxon>
        <taxon>Lachnospirales</taxon>
        <taxon>Lachnospiraceae</taxon>
        <taxon>Coprococcus</taxon>
    </lineage>
</organism>
<feature type="active site" evidence="4">
    <location>
        <position position="442"/>
    </location>
</feature>
<dbReference type="UniPathway" id="UPA00148"/>
<dbReference type="CDD" id="cd01750">
    <property type="entry name" value="GATase1_CobQ"/>
    <property type="match status" value="1"/>
</dbReference>
<dbReference type="Proteomes" id="UP000260655">
    <property type="component" value="Unassembled WGS sequence"/>
</dbReference>
<dbReference type="GO" id="GO:0015420">
    <property type="term" value="F:ABC-type vitamin B12 transporter activity"/>
    <property type="evidence" value="ECO:0007669"/>
    <property type="project" value="UniProtKB-UniRule"/>
</dbReference>
<evidence type="ECO:0000256" key="2">
    <source>
        <dbReference type="ARBA" id="ARBA00022573"/>
    </source>
</evidence>
<dbReference type="CDD" id="cd05389">
    <property type="entry name" value="CobQ_N"/>
    <property type="match status" value="1"/>
</dbReference>
<evidence type="ECO:0000313" key="7">
    <source>
        <dbReference type="EMBL" id="RGJ26628.1"/>
    </source>
</evidence>
<comment type="similarity">
    <text evidence="4">Belongs to the CobB/CobQ family. CobQ subfamily.</text>
</comment>
<dbReference type="PANTHER" id="PTHR21343:SF1">
    <property type="entry name" value="COBYRIC ACID SYNTHASE"/>
    <property type="match status" value="1"/>
</dbReference>
<dbReference type="NCBIfam" id="TIGR00313">
    <property type="entry name" value="cobQ"/>
    <property type="match status" value="1"/>
</dbReference>
<evidence type="ECO:0000256" key="1">
    <source>
        <dbReference type="ARBA" id="ARBA00004953"/>
    </source>
</evidence>
<dbReference type="InterPro" id="IPR027417">
    <property type="entry name" value="P-loop_NTPase"/>
</dbReference>
<dbReference type="NCBIfam" id="NF001989">
    <property type="entry name" value="PRK00784.1"/>
    <property type="match status" value="1"/>
</dbReference>
<dbReference type="InterPro" id="IPR029062">
    <property type="entry name" value="Class_I_gatase-like"/>
</dbReference>
<dbReference type="PANTHER" id="PTHR21343">
    <property type="entry name" value="DETHIOBIOTIN SYNTHETASE"/>
    <property type="match status" value="1"/>
</dbReference>
<feature type="active site" description="Nucleophile" evidence="4">
    <location>
        <position position="330"/>
    </location>
</feature>
<dbReference type="Gene3D" id="3.40.50.300">
    <property type="entry name" value="P-loop containing nucleotide triphosphate hydrolases"/>
    <property type="match status" value="1"/>
</dbReference>
<keyword evidence="3 4" id="KW-0315">Glutamine amidotransferase</keyword>
<evidence type="ECO:0000259" key="5">
    <source>
        <dbReference type="Pfam" id="PF01656"/>
    </source>
</evidence>
<dbReference type="AlphaFoldDB" id="A0A3E4GUR2"/>
<comment type="function">
    <text evidence="4">Catalyzes amidations at positions B, D, E, and G on adenosylcobyrinic A,C-diamide. NH(2) groups are provided by glutamine, and one molecule of ATP is hydrogenolyzed for each amidation.</text>
</comment>
<dbReference type="InterPro" id="IPR033949">
    <property type="entry name" value="CobQ_GATase1"/>
</dbReference>
<protein>
    <recommendedName>
        <fullName evidence="4">Cobyric acid synthase</fullName>
    </recommendedName>
</protein>
<proteinExistence type="inferred from homology"/>
<dbReference type="InterPro" id="IPR011698">
    <property type="entry name" value="GATase_3"/>
</dbReference>
<dbReference type="SUPFAM" id="SSF52317">
    <property type="entry name" value="Class I glutamine amidotransferase-like"/>
    <property type="match status" value="1"/>
</dbReference>
<keyword evidence="2 4" id="KW-0169">Cobalamin biosynthesis</keyword>
<accession>A0A3E4GUR2</accession>
<feature type="domain" description="CobB/CobQ-like glutamine amidotransferase" evidence="6">
    <location>
        <begin position="251"/>
        <end position="449"/>
    </location>
</feature>
<dbReference type="GO" id="GO:0009236">
    <property type="term" value="P:cobalamin biosynthetic process"/>
    <property type="evidence" value="ECO:0007669"/>
    <property type="project" value="UniProtKB-UniRule"/>
</dbReference>
<dbReference type="GO" id="GO:0003824">
    <property type="term" value="F:catalytic activity"/>
    <property type="evidence" value="ECO:0007669"/>
    <property type="project" value="InterPro"/>
</dbReference>
<dbReference type="InterPro" id="IPR004459">
    <property type="entry name" value="CobQ_synth"/>
</dbReference>
<evidence type="ECO:0000256" key="4">
    <source>
        <dbReference type="HAMAP-Rule" id="MF_00028"/>
    </source>
</evidence>
<dbReference type="HAMAP" id="MF_00028">
    <property type="entry name" value="CobQ"/>
    <property type="match status" value="1"/>
</dbReference>
<evidence type="ECO:0000259" key="6">
    <source>
        <dbReference type="Pfam" id="PF07685"/>
    </source>
</evidence>
<comment type="pathway">
    <text evidence="1 4">Cofactor biosynthesis; adenosylcobalamin biosynthesis.</text>
</comment>
<feature type="domain" description="CobQ/CobB/MinD/ParA nucleotide binding" evidence="5">
    <location>
        <begin position="5"/>
        <end position="226"/>
    </location>
</feature>
<dbReference type="PROSITE" id="PS51274">
    <property type="entry name" value="GATASE_COBBQ"/>
    <property type="match status" value="1"/>
</dbReference>
<dbReference type="RefSeq" id="WP_117555976.1">
    <property type="nucleotide sequence ID" value="NZ_QSOV01000001.1"/>
</dbReference>
<dbReference type="InterPro" id="IPR047045">
    <property type="entry name" value="CobQ_N"/>
</dbReference>
<name>A0A3E4GUR2_9FIRM</name>
<evidence type="ECO:0000256" key="3">
    <source>
        <dbReference type="ARBA" id="ARBA00022962"/>
    </source>
</evidence>
<comment type="caution">
    <text evidence="7">The sequence shown here is derived from an EMBL/GenBank/DDBJ whole genome shotgun (WGS) entry which is preliminary data.</text>
</comment>
<dbReference type="Gene3D" id="3.40.50.880">
    <property type="match status" value="1"/>
</dbReference>